<proteinExistence type="predicted"/>
<sequence length="540" mass="60525">MPRFICTDLSPKSKAVQWTQQPGFTVVTPSRLASRAIGSKHQTLQDLAHMQVQKQKSVCVSPIKAQTILRQVLSSVSPLEDLWGTARAWMPSIKLILQSCSSIQSSFCNSDLSSQTHQLLAATIQYQKSLHEHDFIDESELYWRAIDLAPVSRQQLLVYGYFQPQAGELAWINALAAPDSIIFLPLDDAPLFRKTQAGIDWLIQAGWERLDDQVTTPPTVLLGTPANASLCKTFLSNENSEPPAKSTVAHSYGTFDAEIRGTLSKVKALRSAGIAEKDIAIVARDERSYGPKLLDIAWEYDLPLRALYATPLLTTRLGAWLALLLRVIETQFPFEETAKLLSHPLCSNPDSNFWGAARQIHPEGFIAWREIAADQLALNISSLERVRQTRRRDSWVEWLMAVFKTFSLRSRCARWPRENVAFNNLEKALVEVSKPENEQLSWLMFKQQMEELLESVTVPAQPGRGGVELHSPASMIGAQYAHLFVVGMADGILPPIVSSDPVLDFFERAHLSNQGIHLSSPTDNFQKEALDFYRTYALTE</sequence>
<organism evidence="1 2">
    <name type="scientific">Phormidesmis priestleyi Ana</name>
    <dbReference type="NCBI Taxonomy" id="1666911"/>
    <lineage>
        <taxon>Bacteria</taxon>
        <taxon>Bacillati</taxon>
        <taxon>Cyanobacteriota</taxon>
        <taxon>Cyanophyceae</taxon>
        <taxon>Leptolyngbyales</taxon>
        <taxon>Leptolyngbyaceae</taxon>
        <taxon>Phormidesmis</taxon>
    </lineage>
</organism>
<dbReference type="InterPro" id="IPR027417">
    <property type="entry name" value="P-loop_NTPase"/>
</dbReference>
<dbReference type="Gene3D" id="3.40.50.300">
    <property type="entry name" value="P-loop containing nucleotide triphosphate hydrolases"/>
    <property type="match status" value="1"/>
</dbReference>
<dbReference type="STRING" id="1666911.HLUCCA11_23110"/>
<protein>
    <submittedName>
        <fullName evidence="1">Uncharacterized protein</fullName>
    </submittedName>
</protein>
<dbReference type="AlphaFoldDB" id="A0A0N8KLS2"/>
<dbReference type="SUPFAM" id="SSF52540">
    <property type="entry name" value="P-loop containing nucleoside triphosphate hydrolases"/>
    <property type="match status" value="1"/>
</dbReference>
<dbReference type="Proteomes" id="UP000050465">
    <property type="component" value="Unassembled WGS sequence"/>
</dbReference>
<dbReference type="EMBL" id="LJZR01000086">
    <property type="protein sequence ID" value="KPQ31730.1"/>
    <property type="molecule type" value="Genomic_DNA"/>
</dbReference>
<accession>A0A0N8KLS2</accession>
<gene>
    <name evidence="1" type="ORF">HLUCCA11_23110</name>
</gene>
<name>A0A0N8KLS2_9CYAN</name>
<dbReference type="PATRIC" id="fig|1666911.3.peg.5423"/>
<reference evidence="1 2" key="1">
    <citation type="submission" date="2015-09" db="EMBL/GenBank/DDBJ databases">
        <title>Identification and resolution of microdiversity through metagenomic sequencing of parallel consortia.</title>
        <authorList>
            <person name="Nelson W.C."/>
            <person name="Romine M.F."/>
            <person name="Lindemann S.R."/>
        </authorList>
    </citation>
    <scope>NUCLEOTIDE SEQUENCE [LARGE SCALE GENOMIC DNA]</scope>
    <source>
        <strain evidence="1">Ana</strain>
    </source>
</reference>
<comment type="caution">
    <text evidence="1">The sequence shown here is derived from an EMBL/GenBank/DDBJ whole genome shotgun (WGS) entry which is preliminary data.</text>
</comment>
<evidence type="ECO:0000313" key="1">
    <source>
        <dbReference type="EMBL" id="KPQ31730.1"/>
    </source>
</evidence>
<evidence type="ECO:0000313" key="2">
    <source>
        <dbReference type="Proteomes" id="UP000050465"/>
    </source>
</evidence>